<dbReference type="Proteomes" id="UP001317001">
    <property type="component" value="Chromosome"/>
</dbReference>
<gene>
    <name evidence="2" type="ORF">NPX36_01380</name>
</gene>
<keyword evidence="1" id="KW-0732">Signal</keyword>
<dbReference type="Gene3D" id="2.60.40.1120">
    <property type="entry name" value="Carboxypeptidase-like, regulatory domain"/>
    <property type="match status" value="1"/>
</dbReference>
<dbReference type="InterPro" id="IPR008969">
    <property type="entry name" value="CarboxyPept-like_regulatory"/>
</dbReference>
<organism evidence="2 3">
    <name type="scientific">Paenimyroides aestuarii</name>
    <dbReference type="NCBI Taxonomy" id="2968490"/>
    <lineage>
        <taxon>Bacteria</taxon>
        <taxon>Pseudomonadati</taxon>
        <taxon>Bacteroidota</taxon>
        <taxon>Flavobacteriia</taxon>
        <taxon>Flavobacteriales</taxon>
        <taxon>Flavobacteriaceae</taxon>
        <taxon>Paenimyroides</taxon>
    </lineage>
</organism>
<reference evidence="2 3" key="1">
    <citation type="submission" date="2022-08" db="EMBL/GenBank/DDBJ databases">
        <title>Myroides zhujiangensis sp. nov., a novel bacterium isolated from sediment in the Pearl River Estuary.</title>
        <authorList>
            <person name="Cui L."/>
        </authorList>
    </citation>
    <scope>NUCLEOTIDE SEQUENCE [LARGE SCALE GENOMIC DNA]</scope>
    <source>
        <strain evidence="2 3">SCSIO 72103</strain>
    </source>
</reference>
<evidence type="ECO:0000256" key="1">
    <source>
        <dbReference type="SAM" id="SignalP"/>
    </source>
</evidence>
<proteinExistence type="predicted"/>
<sequence length="885" mass="102442">MKTLYIYILFFYTSFANAQTLKGIVTSEVNTPLENATIIAKAIDSATKTQFTITDHLGRYKLELNKETNYTITVNYMGYESFSLEYNYQNAPATYDFILTPKDELLEEIVIDYDYQPVIVKKDTLIYDVAAFMNGTERKLKDQLQKLPGVEVTDSGKIKVQGKTVTQFMVEGNSFFGGGTKLGVENIPADAVDKVEVIDHFTEVAHMKEVSGSDDLAMNIKLKEDKKKFVFGDIRAGYGNNKYYDANATTFYYSSRFNWSFITNANNFGSQQLTYDDVNRFEGFKSVFVRSTINQQQLINLYTYLEPKTNVLENKNQFIASDIRYAFSKKWDVKGVFLMNKNWIRSQTEQYINYLQSDIISFENRWSSFNQRNRLLSGKIIADYKKDKNTTFNYNLQFAATNNNNSGNILSQNNNSNNKLDIKSNSVNFSLSQLFEYLKTINRKHKTSFGIVHSFNKETPQYNWFSNKAFLSSYIPWQTADHYLLNEIQTVNQNTIQINAKHYWIAAKKHHFYTTLGYNGTFTDLNTQNNYTNNSNWNNLEDFGFGNQLTYRLNNPFAGIEYKFLYKKFTSTIGIFIHHYQLQNTYPTQRFTFEKNTIEPEVKLGYEFNNSESMNFFYSIKNSYLDAKNYANRWQVNSFNALFRGNALLQNLQYQNASLQYSKFNIYSGINIHTSINYSQRSKNIRNQVDLNGIDQLYTTVMSNQPDTNIDFSAYASKRLKKIEVNANASLGFSTYTQVTNNIDVPSKRNSQSIGSGFKTLFKQAPNINLSYTKSFSQLYSSVDNKSYTDWFSAKVESKFLKHFIAKADYNWSKTAFQNTKTIVEQANAYCEFHKENSAWTFMLKGNNLLNTGIKNEVSFSDFTTSNTIIYIFPRAVLLSIQYKL</sequence>
<dbReference type="Pfam" id="PF13715">
    <property type="entry name" value="CarbopepD_reg_2"/>
    <property type="match status" value="1"/>
</dbReference>
<accession>A0ABY5NT43</accession>
<dbReference type="EMBL" id="CP102382">
    <property type="protein sequence ID" value="UUV21731.1"/>
    <property type="molecule type" value="Genomic_DNA"/>
</dbReference>
<protein>
    <submittedName>
        <fullName evidence="2">Carboxypeptidase-like regulatory domain-containing protein</fullName>
    </submittedName>
</protein>
<evidence type="ECO:0000313" key="2">
    <source>
        <dbReference type="EMBL" id="UUV21731.1"/>
    </source>
</evidence>
<feature type="chain" id="PRO_5046643511" evidence="1">
    <location>
        <begin position="19"/>
        <end position="885"/>
    </location>
</feature>
<dbReference type="SUPFAM" id="SSF49464">
    <property type="entry name" value="Carboxypeptidase regulatory domain-like"/>
    <property type="match status" value="1"/>
</dbReference>
<name>A0ABY5NT43_9FLAO</name>
<feature type="signal peptide" evidence="1">
    <location>
        <begin position="1"/>
        <end position="18"/>
    </location>
</feature>
<evidence type="ECO:0000313" key="3">
    <source>
        <dbReference type="Proteomes" id="UP001317001"/>
    </source>
</evidence>
<dbReference type="SUPFAM" id="SSF56935">
    <property type="entry name" value="Porins"/>
    <property type="match status" value="1"/>
</dbReference>
<dbReference type="RefSeq" id="WP_257499651.1">
    <property type="nucleotide sequence ID" value="NZ_CP102382.1"/>
</dbReference>
<keyword evidence="3" id="KW-1185">Reference proteome</keyword>